<name>A0AAW9DPR1_ACIAO</name>
<gene>
    <name evidence="2" type="ORF">SIL87_09530</name>
</gene>
<dbReference type="Gene3D" id="3.30.1150.10">
    <property type="match status" value="1"/>
</dbReference>
<keyword evidence="1" id="KW-0732">Signal</keyword>
<keyword evidence="3" id="KW-1185">Reference proteome</keyword>
<feature type="signal peptide" evidence="1">
    <location>
        <begin position="1"/>
        <end position="25"/>
    </location>
</feature>
<dbReference type="Proteomes" id="UP001279553">
    <property type="component" value="Unassembled WGS sequence"/>
</dbReference>
<comment type="caution">
    <text evidence="2">The sequence shown here is derived from an EMBL/GenBank/DDBJ whole genome shotgun (WGS) entry which is preliminary data.</text>
</comment>
<proteinExistence type="predicted"/>
<accession>A0AAW9DPR1</accession>
<feature type="chain" id="PRO_5043432231" evidence="1">
    <location>
        <begin position="26"/>
        <end position="137"/>
    </location>
</feature>
<evidence type="ECO:0000313" key="2">
    <source>
        <dbReference type="EMBL" id="MDX5931003.1"/>
    </source>
</evidence>
<sequence>MNRITPSIAALGLALLAASPGIASAQSAPTQSAQAHPLSPKTRATLAQDAKRLLATPGVQRVGFYGFIVDRAGHVLSEWVVRSSGSASLDHMALATIGKAMLKRLPAHSPPTMQFIIPIAFHKNGTTSTGAPAAPPS</sequence>
<organism evidence="2 3">
    <name type="scientific">Acidiphilium acidophilum</name>
    <name type="common">Thiobacillus acidophilus</name>
    <dbReference type="NCBI Taxonomy" id="76588"/>
    <lineage>
        <taxon>Bacteria</taxon>
        <taxon>Pseudomonadati</taxon>
        <taxon>Pseudomonadota</taxon>
        <taxon>Alphaproteobacteria</taxon>
        <taxon>Acetobacterales</taxon>
        <taxon>Acidocellaceae</taxon>
        <taxon>Acidiphilium</taxon>
    </lineage>
</organism>
<reference evidence="2 3" key="1">
    <citation type="submission" date="2023-11" db="EMBL/GenBank/DDBJ databases">
        <title>MicrobeMod: A computational toolkit for identifying prokaryotic methylation and restriction-modification with nanopore sequencing.</title>
        <authorList>
            <person name="Crits-Christoph A."/>
            <person name="Kang S.C."/>
            <person name="Lee H."/>
            <person name="Ostrov N."/>
        </authorList>
    </citation>
    <scope>NUCLEOTIDE SEQUENCE [LARGE SCALE GENOMIC DNA]</scope>
    <source>
        <strain evidence="2 3">DSMZ 700</strain>
    </source>
</reference>
<protein>
    <submittedName>
        <fullName evidence="2">Energy transducer TonB</fullName>
    </submittedName>
</protein>
<dbReference type="AlphaFoldDB" id="A0AAW9DPR1"/>
<dbReference type="SUPFAM" id="SSF74653">
    <property type="entry name" value="TolA/TonB C-terminal domain"/>
    <property type="match status" value="1"/>
</dbReference>
<evidence type="ECO:0000313" key="3">
    <source>
        <dbReference type="Proteomes" id="UP001279553"/>
    </source>
</evidence>
<evidence type="ECO:0000256" key="1">
    <source>
        <dbReference type="SAM" id="SignalP"/>
    </source>
</evidence>
<dbReference type="EMBL" id="JAWXYB010000018">
    <property type="protein sequence ID" value="MDX5931003.1"/>
    <property type="molecule type" value="Genomic_DNA"/>
</dbReference>